<dbReference type="InterPro" id="IPR042099">
    <property type="entry name" value="ANL_N_sf"/>
</dbReference>
<feature type="domain" description="AMP-dependent synthetase/ligase" evidence="3">
    <location>
        <begin position="8"/>
        <end position="357"/>
    </location>
</feature>
<organism evidence="5 6">
    <name type="scientific">Falsiruegeria litorea R37</name>
    <dbReference type="NCBI Taxonomy" id="1200284"/>
    <lineage>
        <taxon>Bacteria</taxon>
        <taxon>Pseudomonadati</taxon>
        <taxon>Pseudomonadota</taxon>
        <taxon>Alphaproteobacteria</taxon>
        <taxon>Rhodobacterales</taxon>
        <taxon>Roseobacteraceae</taxon>
        <taxon>Falsiruegeria</taxon>
    </lineage>
</organism>
<evidence type="ECO:0000256" key="2">
    <source>
        <dbReference type="ARBA" id="ARBA00022598"/>
    </source>
</evidence>
<dbReference type="PROSITE" id="PS00455">
    <property type="entry name" value="AMP_BINDING"/>
    <property type="match status" value="1"/>
</dbReference>
<evidence type="ECO:0000256" key="1">
    <source>
        <dbReference type="ARBA" id="ARBA00006432"/>
    </source>
</evidence>
<dbReference type="EC" id="6.2.1.3" evidence="5"/>
<dbReference type="EMBL" id="FWFO01000001">
    <property type="protein sequence ID" value="SLN23310.1"/>
    <property type="molecule type" value="Genomic_DNA"/>
</dbReference>
<dbReference type="SUPFAM" id="SSF56801">
    <property type="entry name" value="Acetyl-CoA synthetase-like"/>
    <property type="match status" value="1"/>
</dbReference>
<dbReference type="RefSeq" id="WP_085794409.1">
    <property type="nucleotide sequence ID" value="NZ_FWFO01000001.1"/>
</dbReference>
<evidence type="ECO:0000259" key="3">
    <source>
        <dbReference type="Pfam" id="PF00501"/>
    </source>
</evidence>
<dbReference type="InterPro" id="IPR020845">
    <property type="entry name" value="AMP-binding_CS"/>
</dbReference>
<dbReference type="PANTHER" id="PTHR43201:SF5">
    <property type="entry name" value="MEDIUM-CHAIN ACYL-COA LIGASE ACSF2, MITOCHONDRIAL"/>
    <property type="match status" value="1"/>
</dbReference>
<dbReference type="Gene3D" id="3.30.300.30">
    <property type="match status" value="1"/>
</dbReference>
<keyword evidence="6" id="KW-1185">Reference proteome</keyword>
<dbReference type="InterPro" id="IPR025110">
    <property type="entry name" value="AMP-bd_C"/>
</dbReference>
<dbReference type="Proteomes" id="UP000193077">
    <property type="component" value="Unassembled WGS sequence"/>
</dbReference>
<comment type="similarity">
    <text evidence="1">Belongs to the ATP-dependent AMP-binding enzyme family.</text>
</comment>
<dbReference type="InterPro" id="IPR045851">
    <property type="entry name" value="AMP-bd_C_sf"/>
</dbReference>
<keyword evidence="2 5" id="KW-0436">Ligase</keyword>
<dbReference type="OrthoDB" id="9803968at2"/>
<dbReference type="GO" id="GO:0004467">
    <property type="term" value="F:long-chain fatty acid-CoA ligase activity"/>
    <property type="evidence" value="ECO:0007669"/>
    <property type="project" value="UniProtKB-EC"/>
</dbReference>
<gene>
    <name evidence="5" type="primary">lcfB_3</name>
    <name evidence="5" type="ORF">TRL7639_00728</name>
</gene>
<protein>
    <submittedName>
        <fullName evidence="5">Long-chain-fatty-acid--CoA ligase</fullName>
        <ecNumber evidence="5">6.2.1.3</ecNumber>
    </submittedName>
</protein>
<sequence length="496" mass="52671">MGKWHDFLEDQISVRPDAIALTDNGGACWSFAAFGQAVSDLVAELQVRGVRPYDRVMIVCENCCAAIAALFACSRIGACAVPVNARQTQGELMRIIEHARPAVVLLTTAASPDATQHAGRMTAEALVGSFGQFHVAAPFASAPDADLDDVAVMLFTTGTTGTPKGVMLTHDNVRFGGMTSANLRGMTREDVVYGVLPITHVFGLCSVVTAASYAGAQVRLEARFSAARLYDQLRDGVTLFSAVPQMHALLMQYAKEQGVDGVQDCALRYTSSGAAPLDPAWKRKAEAFYGVPIQNGYGLTESTAGVSASNNDLGDPDISVGKALPGVKVRIDETVEGGSDGIGEVLTAGPHVMKGYYRNAEATDAALQDGWLRTGDLGYFDEHGRLHIAGRSKELIIHGGFNVYPPEVEAALNDHPQVIQSAVIGCTVEGDELVYAFVQAAKGDLPDVEDLKGFAAARLAGYKRPSRIVVATELPAAPTGKILKHRLLDHFADQLG</sequence>
<dbReference type="Gene3D" id="3.40.50.12780">
    <property type="entry name" value="N-terminal domain of ligase-like"/>
    <property type="match status" value="1"/>
</dbReference>
<evidence type="ECO:0000313" key="6">
    <source>
        <dbReference type="Proteomes" id="UP000193077"/>
    </source>
</evidence>
<dbReference type="Pfam" id="PF00501">
    <property type="entry name" value="AMP-binding"/>
    <property type="match status" value="1"/>
</dbReference>
<reference evidence="5 6" key="1">
    <citation type="submission" date="2017-03" db="EMBL/GenBank/DDBJ databases">
        <authorList>
            <person name="Afonso C.L."/>
            <person name="Miller P.J."/>
            <person name="Scott M.A."/>
            <person name="Spackman E."/>
            <person name="Goraichik I."/>
            <person name="Dimitrov K.M."/>
            <person name="Suarez D.L."/>
            <person name="Swayne D.E."/>
        </authorList>
    </citation>
    <scope>NUCLEOTIDE SEQUENCE [LARGE SCALE GENOMIC DNA]</scope>
    <source>
        <strain evidence="5 6">CECT 7639</strain>
    </source>
</reference>
<feature type="domain" description="AMP-binding enzyme C-terminal" evidence="4">
    <location>
        <begin position="407"/>
        <end position="481"/>
    </location>
</feature>
<dbReference type="AlphaFoldDB" id="A0A1Y5RR14"/>
<dbReference type="Pfam" id="PF13193">
    <property type="entry name" value="AMP-binding_C"/>
    <property type="match status" value="1"/>
</dbReference>
<name>A0A1Y5RR14_9RHOB</name>
<evidence type="ECO:0000259" key="4">
    <source>
        <dbReference type="Pfam" id="PF13193"/>
    </source>
</evidence>
<dbReference type="InterPro" id="IPR000873">
    <property type="entry name" value="AMP-dep_synth/lig_dom"/>
</dbReference>
<dbReference type="GO" id="GO:0031956">
    <property type="term" value="F:medium-chain fatty acid-CoA ligase activity"/>
    <property type="evidence" value="ECO:0007669"/>
    <property type="project" value="TreeGrafter"/>
</dbReference>
<proteinExistence type="inferred from homology"/>
<evidence type="ECO:0000313" key="5">
    <source>
        <dbReference type="EMBL" id="SLN23310.1"/>
    </source>
</evidence>
<dbReference type="PANTHER" id="PTHR43201">
    <property type="entry name" value="ACYL-COA SYNTHETASE"/>
    <property type="match status" value="1"/>
</dbReference>
<accession>A0A1Y5RR14</accession>